<evidence type="ECO:0000256" key="1">
    <source>
        <dbReference type="SAM" id="MobiDB-lite"/>
    </source>
</evidence>
<name>A0A0G0YRU4_9BACT</name>
<evidence type="ECO:0000256" key="2">
    <source>
        <dbReference type="SAM" id="Phobius"/>
    </source>
</evidence>
<feature type="region of interest" description="Disordered" evidence="1">
    <location>
        <begin position="1"/>
        <end position="20"/>
    </location>
</feature>
<reference evidence="3 4" key="1">
    <citation type="journal article" date="2015" name="Nature">
        <title>rRNA introns, odd ribosomes, and small enigmatic genomes across a large radiation of phyla.</title>
        <authorList>
            <person name="Brown C.T."/>
            <person name="Hug L.A."/>
            <person name="Thomas B.C."/>
            <person name="Sharon I."/>
            <person name="Castelle C.J."/>
            <person name="Singh A."/>
            <person name="Wilkins M.J."/>
            <person name="Williams K.H."/>
            <person name="Banfield J.F."/>
        </authorList>
    </citation>
    <scope>NUCLEOTIDE SEQUENCE [LARGE SCALE GENOMIC DNA]</scope>
</reference>
<dbReference type="AlphaFoldDB" id="A0A0G0YRU4"/>
<keyword evidence="2" id="KW-1133">Transmembrane helix</keyword>
<dbReference type="Proteomes" id="UP000034493">
    <property type="component" value="Unassembled WGS sequence"/>
</dbReference>
<gene>
    <name evidence="3" type="ORF">UU56_C0023G0002</name>
</gene>
<sequence length="523" mass="57130">MKKNKQLASEPETQTSSTSADFKTTDLMELFFKRKFKEPANVRAVVVGLIFALILLNFFVRTINFEELNLGAILQKPPPPPPPELLTEGTVQGEVAQAQIRPPAVNISVFRDANNNGVKDSGENPPADIGDLYVNGSLVSGSRLSWSGPVNPGSALEVKLAVTDPAWSGTGWSYQEGRCEDDGTKCYRQSLVSGLNYVDPAYTAMVGIPFDFGNWDVMFVQLGVNSLSSTTPSPTPSPASSPRPIIISKPSPTPGTVFNNRISWRTPQVSLTADDFYIIADGKKFLGSTNNLFVHSDPGNSGYTTLEVGWRENGVPMGMNMYFRNENGSWYVSEFRTYDGKDPGDWIFYDGFAGGLLGQPLIKPIFDQQSKVASFNQYSGSVHFRNLRLQPFLNQTINASPTPIPSPIDGRCAGPLRIASLTSPVATNGQVVVRVQTDSGFCDGTPVWFYLGGLKGLWWGSASSSANLRWFWTRCKISGSACSVTFKAPSVAGNFPLIAVGDLDRDGRWYESGEYDKRVLNVF</sequence>
<keyword evidence="2" id="KW-0812">Transmembrane</keyword>
<protein>
    <submittedName>
        <fullName evidence="3">Uncharacterized protein</fullName>
    </submittedName>
</protein>
<dbReference type="EMBL" id="LCBC01000023">
    <property type="protein sequence ID" value="KKS03088.1"/>
    <property type="molecule type" value="Genomic_DNA"/>
</dbReference>
<proteinExistence type="predicted"/>
<feature type="region of interest" description="Disordered" evidence="1">
    <location>
        <begin position="229"/>
        <end position="252"/>
    </location>
</feature>
<accession>A0A0G0YRU4</accession>
<comment type="caution">
    <text evidence="3">The sequence shown here is derived from an EMBL/GenBank/DDBJ whole genome shotgun (WGS) entry which is preliminary data.</text>
</comment>
<feature type="compositionally biased region" description="Polar residues" evidence="1">
    <location>
        <begin position="11"/>
        <end position="20"/>
    </location>
</feature>
<keyword evidence="2" id="KW-0472">Membrane</keyword>
<evidence type="ECO:0000313" key="4">
    <source>
        <dbReference type="Proteomes" id="UP000034493"/>
    </source>
</evidence>
<feature type="transmembrane region" description="Helical" evidence="2">
    <location>
        <begin position="40"/>
        <end position="60"/>
    </location>
</feature>
<organism evidence="3 4">
    <name type="scientific">Candidatus Curtissbacteria bacterium GW2011_GWA2_41_24</name>
    <dbReference type="NCBI Taxonomy" id="1618411"/>
    <lineage>
        <taxon>Bacteria</taxon>
        <taxon>Candidatus Curtissiibacteriota</taxon>
    </lineage>
</organism>
<evidence type="ECO:0000313" key="3">
    <source>
        <dbReference type="EMBL" id="KKS03088.1"/>
    </source>
</evidence>